<evidence type="ECO:0000259" key="3">
    <source>
        <dbReference type="Pfam" id="PF02563"/>
    </source>
</evidence>
<dbReference type="Pfam" id="PF10531">
    <property type="entry name" value="SLBB"/>
    <property type="match status" value="1"/>
</dbReference>
<dbReference type="PROSITE" id="PS51257">
    <property type="entry name" value="PROKAR_LIPOPROTEIN"/>
    <property type="match status" value="1"/>
</dbReference>
<comment type="caution">
    <text evidence="5">The sequence shown here is derived from an EMBL/GenBank/DDBJ whole genome shotgun (WGS) entry which is preliminary data.</text>
</comment>
<dbReference type="GO" id="GO:0015159">
    <property type="term" value="F:polysaccharide transmembrane transporter activity"/>
    <property type="evidence" value="ECO:0007669"/>
    <property type="project" value="InterPro"/>
</dbReference>
<evidence type="ECO:0000313" key="5">
    <source>
        <dbReference type="EMBL" id="MBB3764444.1"/>
    </source>
</evidence>
<feature type="chain" id="PRO_5032515304" evidence="2">
    <location>
        <begin position="24"/>
        <end position="232"/>
    </location>
</feature>
<evidence type="ECO:0000313" key="6">
    <source>
        <dbReference type="Proteomes" id="UP000578569"/>
    </source>
</evidence>
<gene>
    <name evidence="5" type="ORF">FHS50_001467</name>
</gene>
<dbReference type="InterPro" id="IPR049712">
    <property type="entry name" value="Poly_export"/>
</dbReference>
<reference evidence="5 6" key="1">
    <citation type="submission" date="2020-08" db="EMBL/GenBank/DDBJ databases">
        <title>Genomic Encyclopedia of Type Strains, Phase IV (KMG-IV): sequencing the most valuable type-strain genomes for metagenomic binning, comparative biology and taxonomic classification.</title>
        <authorList>
            <person name="Goeker M."/>
        </authorList>
    </citation>
    <scope>NUCLEOTIDE SEQUENCE [LARGE SCALE GENOMIC DNA]</scope>
    <source>
        <strain evidence="5 6">DSM 24194</strain>
    </source>
</reference>
<dbReference type="PANTHER" id="PTHR33619:SF3">
    <property type="entry name" value="POLYSACCHARIDE EXPORT PROTEIN GFCE-RELATED"/>
    <property type="match status" value="1"/>
</dbReference>
<dbReference type="Gene3D" id="3.10.560.10">
    <property type="entry name" value="Outer membrane lipoprotein wza domain like"/>
    <property type="match status" value="1"/>
</dbReference>
<dbReference type="RefSeq" id="WP_183933703.1">
    <property type="nucleotide sequence ID" value="NZ_JACICF010000001.1"/>
</dbReference>
<feature type="domain" description="Polysaccharide export protein N-terminal" evidence="3">
    <location>
        <begin position="49"/>
        <end position="121"/>
    </location>
</feature>
<dbReference type="EMBL" id="JACICF010000001">
    <property type="protein sequence ID" value="MBB3764444.1"/>
    <property type="molecule type" value="Genomic_DNA"/>
</dbReference>
<dbReference type="InterPro" id="IPR019554">
    <property type="entry name" value="Soluble_ligand-bd"/>
</dbReference>
<proteinExistence type="predicted"/>
<accession>A0A839Z6S5</accession>
<dbReference type="Proteomes" id="UP000578569">
    <property type="component" value="Unassembled WGS sequence"/>
</dbReference>
<keyword evidence="6" id="KW-1185">Reference proteome</keyword>
<feature type="signal peptide" evidence="2">
    <location>
        <begin position="1"/>
        <end position="23"/>
    </location>
</feature>
<keyword evidence="1 2" id="KW-0732">Signal</keyword>
<evidence type="ECO:0000256" key="2">
    <source>
        <dbReference type="SAM" id="SignalP"/>
    </source>
</evidence>
<organism evidence="5 6">
    <name type="scientific">Sphingomicrobium lutaoense</name>
    <dbReference type="NCBI Taxonomy" id="515949"/>
    <lineage>
        <taxon>Bacteria</taxon>
        <taxon>Pseudomonadati</taxon>
        <taxon>Pseudomonadota</taxon>
        <taxon>Alphaproteobacteria</taxon>
        <taxon>Sphingomonadales</taxon>
        <taxon>Sphingomonadaceae</taxon>
        <taxon>Sphingomicrobium</taxon>
    </lineage>
</organism>
<dbReference type="InterPro" id="IPR003715">
    <property type="entry name" value="Poly_export_N"/>
</dbReference>
<dbReference type="Pfam" id="PF02563">
    <property type="entry name" value="Poly_export"/>
    <property type="match status" value="1"/>
</dbReference>
<dbReference type="Gene3D" id="3.30.1950.10">
    <property type="entry name" value="wza like domain"/>
    <property type="match status" value="1"/>
</dbReference>
<feature type="domain" description="Soluble ligand binding" evidence="4">
    <location>
        <begin position="129"/>
        <end position="179"/>
    </location>
</feature>
<dbReference type="AlphaFoldDB" id="A0A839Z6S5"/>
<sequence>MFKHASFLIAAAALAGCASSVGLDEGSTAVAVADKLPPPDPDALTRNFADYRIGANDEIEIAVFGVEEMTRKGTVDSAGYFSMPLAGAVLAGGKTPEELAKTVEDKLRGRYLKDPQVSVSIIEARANTVTVDGAVRQPGIYPIVGTLTLQQAVAMARGADETASLSRVIVFRQAGGQKMAAMFDLKDIRSGKFEDPVVFANDIVVVGESATRRFLRDLRTTIPTLGQFTPVL</sequence>
<dbReference type="PANTHER" id="PTHR33619">
    <property type="entry name" value="POLYSACCHARIDE EXPORT PROTEIN GFCE-RELATED"/>
    <property type="match status" value="1"/>
</dbReference>
<evidence type="ECO:0000256" key="1">
    <source>
        <dbReference type="ARBA" id="ARBA00022729"/>
    </source>
</evidence>
<name>A0A839Z6S5_9SPHN</name>
<evidence type="ECO:0000259" key="4">
    <source>
        <dbReference type="Pfam" id="PF10531"/>
    </source>
</evidence>
<protein>
    <submittedName>
        <fullName evidence="5">Polysaccharide export outer membrane protein</fullName>
    </submittedName>
</protein>